<reference evidence="2 3" key="1">
    <citation type="submission" date="2015-08" db="EMBL/GenBank/DDBJ databases">
        <title>Genome sequencing of Penicillium nordicum.</title>
        <authorList>
            <person name="Nguyen H.D."/>
            <person name="Seifert K.A."/>
        </authorList>
    </citation>
    <scope>NUCLEOTIDE SEQUENCE [LARGE SCALE GENOMIC DNA]</scope>
    <source>
        <strain evidence="2 3">DAOMC 185683</strain>
    </source>
</reference>
<organism evidence="2 3">
    <name type="scientific">Penicillium nordicum</name>
    <dbReference type="NCBI Taxonomy" id="229535"/>
    <lineage>
        <taxon>Eukaryota</taxon>
        <taxon>Fungi</taxon>
        <taxon>Dikarya</taxon>
        <taxon>Ascomycota</taxon>
        <taxon>Pezizomycotina</taxon>
        <taxon>Eurotiomycetes</taxon>
        <taxon>Eurotiomycetidae</taxon>
        <taxon>Eurotiales</taxon>
        <taxon>Aspergillaceae</taxon>
        <taxon>Penicillium</taxon>
    </lineage>
</organism>
<sequence>MNRSIAMDSFGALIVRRPNQHEVMESIGPFTGYKNSRPLMRPCYVFLYYELILALLLNPFQGSSRYTRRYVSYS</sequence>
<evidence type="ECO:0000256" key="1">
    <source>
        <dbReference type="SAM" id="Phobius"/>
    </source>
</evidence>
<keyword evidence="1" id="KW-0472">Membrane</keyword>
<dbReference type="EMBL" id="LHQQ01000064">
    <property type="protein sequence ID" value="KOS44264.1"/>
    <property type="molecule type" value="Genomic_DNA"/>
</dbReference>
<comment type="caution">
    <text evidence="2">The sequence shown here is derived from an EMBL/GenBank/DDBJ whole genome shotgun (WGS) entry which is preliminary data.</text>
</comment>
<keyword evidence="1" id="KW-1133">Transmembrane helix</keyword>
<feature type="transmembrane region" description="Helical" evidence="1">
    <location>
        <begin position="39"/>
        <end position="60"/>
    </location>
</feature>
<dbReference type="Proteomes" id="UP000037696">
    <property type="component" value="Unassembled WGS sequence"/>
</dbReference>
<proteinExistence type="predicted"/>
<keyword evidence="1" id="KW-0812">Transmembrane</keyword>
<keyword evidence="3" id="KW-1185">Reference proteome</keyword>
<evidence type="ECO:0000313" key="3">
    <source>
        <dbReference type="Proteomes" id="UP000037696"/>
    </source>
</evidence>
<dbReference type="AlphaFoldDB" id="A0A0M8P9V8"/>
<evidence type="ECO:0000313" key="2">
    <source>
        <dbReference type="EMBL" id="KOS44264.1"/>
    </source>
</evidence>
<name>A0A0M8P9V8_9EURO</name>
<protein>
    <submittedName>
        <fullName evidence="2">Uncharacterized protein</fullName>
    </submittedName>
</protein>
<accession>A0A0M8P9V8</accession>
<gene>
    <name evidence="2" type="ORF">ACN38_g4795</name>
</gene>